<accession>A0A7X0LLE6</accession>
<keyword evidence="2" id="KW-1185">Reference proteome</keyword>
<dbReference type="Proteomes" id="UP000541810">
    <property type="component" value="Unassembled WGS sequence"/>
</dbReference>
<protein>
    <submittedName>
        <fullName evidence="1">SAM-dependent methyltransferase</fullName>
    </submittedName>
</protein>
<dbReference type="Gene3D" id="2.20.25.110">
    <property type="entry name" value="S-adenosyl-L-methionine-dependent methyltransferases"/>
    <property type="match status" value="1"/>
</dbReference>
<name>A0A7X0LLE6_9BACT</name>
<keyword evidence="1" id="KW-0808">Transferase</keyword>
<dbReference type="GO" id="GO:0032259">
    <property type="term" value="P:methylation"/>
    <property type="evidence" value="ECO:0007669"/>
    <property type="project" value="UniProtKB-KW"/>
</dbReference>
<evidence type="ECO:0000313" key="1">
    <source>
        <dbReference type="EMBL" id="MBB6431415.1"/>
    </source>
</evidence>
<proteinExistence type="predicted"/>
<dbReference type="SUPFAM" id="SSF53335">
    <property type="entry name" value="S-adenosyl-L-methionine-dependent methyltransferases"/>
    <property type="match status" value="1"/>
</dbReference>
<gene>
    <name evidence="1" type="ORF">HNQ40_003221</name>
</gene>
<evidence type="ECO:0000313" key="2">
    <source>
        <dbReference type="Proteomes" id="UP000541810"/>
    </source>
</evidence>
<dbReference type="PANTHER" id="PTHR37211">
    <property type="entry name" value="EXPRESSED PROTEIN"/>
    <property type="match status" value="1"/>
</dbReference>
<keyword evidence="1" id="KW-0489">Methyltransferase</keyword>
<dbReference type="Gene3D" id="3.40.50.150">
    <property type="entry name" value="Vaccinia Virus protein VP39"/>
    <property type="match status" value="1"/>
</dbReference>
<dbReference type="PANTHER" id="PTHR37211:SF1">
    <property type="entry name" value="EXPRESSED PROTEIN"/>
    <property type="match status" value="1"/>
</dbReference>
<comment type="caution">
    <text evidence="1">The sequence shown here is derived from an EMBL/GenBank/DDBJ whole genome shotgun (WGS) entry which is preliminary data.</text>
</comment>
<dbReference type="AlphaFoldDB" id="A0A7X0LLE6"/>
<dbReference type="InterPro" id="IPR029063">
    <property type="entry name" value="SAM-dependent_MTases_sf"/>
</dbReference>
<organism evidence="1 2">
    <name type="scientific">Algisphaera agarilytica</name>
    <dbReference type="NCBI Taxonomy" id="1385975"/>
    <lineage>
        <taxon>Bacteria</taxon>
        <taxon>Pseudomonadati</taxon>
        <taxon>Planctomycetota</taxon>
        <taxon>Phycisphaerae</taxon>
        <taxon>Phycisphaerales</taxon>
        <taxon>Phycisphaeraceae</taxon>
        <taxon>Algisphaera</taxon>
    </lineage>
</organism>
<sequence>MSKAKRPHRLEIYEHAVQQPWAEAALLGRIYEAMNGGESAWLLREDFAGTCSVAASWCESHPERQAMAVELHGPTLRWAQRRHAHIEDLHLVEADVMQIASPKVDLTAALNFSTFIYHDESALLGYLRHARKGLRPGGVFVMDVFGGPGAQRLGTQTRPADGFTYQWEQRAFDPITHRIDCRIHFTLGDGHTIRSAFRYDWRLWTLPELRGLLSKAGFGQVEVWSEAKNGRIGPAKRLPAAEDWVAYLVAKR</sequence>
<reference evidence="1 2" key="1">
    <citation type="submission" date="2020-08" db="EMBL/GenBank/DDBJ databases">
        <title>Genomic Encyclopedia of Type Strains, Phase IV (KMG-IV): sequencing the most valuable type-strain genomes for metagenomic binning, comparative biology and taxonomic classification.</title>
        <authorList>
            <person name="Goeker M."/>
        </authorList>
    </citation>
    <scope>NUCLEOTIDE SEQUENCE [LARGE SCALE GENOMIC DNA]</scope>
    <source>
        <strain evidence="1 2">DSM 103725</strain>
    </source>
</reference>
<dbReference type="EMBL" id="JACHGY010000001">
    <property type="protein sequence ID" value="MBB6431415.1"/>
    <property type="molecule type" value="Genomic_DNA"/>
</dbReference>
<dbReference type="RefSeq" id="WP_184678883.1">
    <property type="nucleotide sequence ID" value="NZ_JACHGY010000001.1"/>
</dbReference>
<dbReference type="GO" id="GO:0008168">
    <property type="term" value="F:methyltransferase activity"/>
    <property type="evidence" value="ECO:0007669"/>
    <property type="project" value="UniProtKB-KW"/>
</dbReference>